<accession>A0A9P6B0Y7</accession>
<feature type="non-terminal residue" evidence="1">
    <location>
        <position position="91"/>
    </location>
</feature>
<proteinExistence type="predicted"/>
<sequence>MEWLLARGTGQGEGSRPMEAVLRVYGQQAVVVSVDPVCVGRRAYDRLRARDLDQAILPLSGSEVPSVVISSALRLVAANCPTVGQATRSGR</sequence>
<name>A0A9P6B0Y7_9AGAM</name>
<keyword evidence="2" id="KW-1185">Reference proteome</keyword>
<dbReference type="Proteomes" id="UP000886523">
    <property type="component" value="Unassembled WGS sequence"/>
</dbReference>
<comment type="caution">
    <text evidence="1">The sequence shown here is derived from an EMBL/GenBank/DDBJ whole genome shotgun (WGS) entry which is preliminary data.</text>
</comment>
<dbReference type="AlphaFoldDB" id="A0A9P6B0Y7"/>
<evidence type="ECO:0000313" key="2">
    <source>
        <dbReference type="Proteomes" id="UP000886523"/>
    </source>
</evidence>
<gene>
    <name evidence="1" type="ORF">BS47DRAFT_1341823</name>
</gene>
<evidence type="ECO:0000313" key="1">
    <source>
        <dbReference type="EMBL" id="KAF9515651.1"/>
    </source>
</evidence>
<organism evidence="1 2">
    <name type="scientific">Hydnum rufescens UP504</name>
    <dbReference type="NCBI Taxonomy" id="1448309"/>
    <lineage>
        <taxon>Eukaryota</taxon>
        <taxon>Fungi</taxon>
        <taxon>Dikarya</taxon>
        <taxon>Basidiomycota</taxon>
        <taxon>Agaricomycotina</taxon>
        <taxon>Agaricomycetes</taxon>
        <taxon>Cantharellales</taxon>
        <taxon>Hydnaceae</taxon>
        <taxon>Hydnum</taxon>
    </lineage>
</organism>
<reference evidence="1" key="1">
    <citation type="journal article" date="2020" name="Nat. Commun.">
        <title>Large-scale genome sequencing of mycorrhizal fungi provides insights into the early evolution of symbiotic traits.</title>
        <authorList>
            <person name="Miyauchi S."/>
            <person name="Kiss E."/>
            <person name="Kuo A."/>
            <person name="Drula E."/>
            <person name="Kohler A."/>
            <person name="Sanchez-Garcia M."/>
            <person name="Morin E."/>
            <person name="Andreopoulos B."/>
            <person name="Barry K.W."/>
            <person name="Bonito G."/>
            <person name="Buee M."/>
            <person name="Carver A."/>
            <person name="Chen C."/>
            <person name="Cichocki N."/>
            <person name="Clum A."/>
            <person name="Culley D."/>
            <person name="Crous P.W."/>
            <person name="Fauchery L."/>
            <person name="Girlanda M."/>
            <person name="Hayes R.D."/>
            <person name="Keri Z."/>
            <person name="LaButti K."/>
            <person name="Lipzen A."/>
            <person name="Lombard V."/>
            <person name="Magnuson J."/>
            <person name="Maillard F."/>
            <person name="Murat C."/>
            <person name="Nolan M."/>
            <person name="Ohm R.A."/>
            <person name="Pangilinan J."/>
            <person name="Pereira M.F."/>
            <person name="Perotto S."/>
            <person name="Peter M."/>
            <person name="Pfister S."/>
            <person name="Riley R."/>
            <person name="Sitrit Y."/>
            <person name="Stielow J.B."/>
            <person name="Szollosi G."/>
            <person name="Zifcakova L."/>
            <person name="Stursova M."/>
            <person name="Spatafora J.W."/>
            <person name="Tedersoo L."/>
            <person name="Vaario L.M."/>
            <person name="Yamada A."/>
            <person name="Yan M."/>
            <person name="Wang P."/>
            <person name="Xu J."/>
            <person name="Bruns T."/>
            <person name="Baldrian P."/>
            <person name="Vilgalys R."/>
            <person name="Dunand C."/>
            <person name="Henrissat B."/>
            <person name="Grigoriev I.V."/>
            <person name="Hibbett D."/>
            <person name="Nagy L.G."/>
            <person name="Martin F.M."/>
        </authorList>
    </citation>
    <scope>NUCLEOTIDE SEQUENCE</scope>
    <source>
        <strain evidence="1">UP504</strain>
    </source>
</reference>
<protein>
    <submittedName>
        <fullName evidence="1">Uncharacterized protein</fullName>
    </submittedName>
</protein>
<dbReference type="EMBL" id="MU128948">
    <property type="protein sequence ID" value="KAF9515651.1"/>
    <property type="molecule type" value="Genomic_DNA"/>
</dbReference>